<dbReference type="EMBL" id="JBHTLX010000002">
    <property type="protein sequence ID" value="MFD1246338.1"/>
    <property type="molecule type" value="Genomic_DNA"/>
</dbReference>
<evidence type="ECO:0000313" key="1">
    <source>
        <dbReference type="EMBL" id="MFD1246338.1"/>
    </source>
</evidence>
<dbReference type="Proteomes" id="UP001597229">
    <property type="component" value="Unassembled WGS sequence"/>
</dbReference>
<reference evidence="2" key="1">
    <citation type="journal article" date="2019" name="Int. J. Syst. Evol. Microbiol.">
        <title>The Global Catalogue of Microorganisms (GCM) 10K type strain sequencing project: providing services to taxonomists for standard genome sequencing and annotation.</title>
        <authorList>
            <consortium name="The Broad Institute Genomics Platform"/>
            <consortium name="The Broad Institute Genome Sequencing Center for Infectious Disease"/>
            <person name="Wu L."/>
            <person name="Ma J."/>
        </authorList>
    </citation>
    <scope>NUCLEOTIDE SEQUENCE [LARGE SCALE GENOMIC DNA]</scope>
    <source>
        <strain evidence="2">CCUG 52478</strain>
    </source>
</reference>
<protein>
    <recommendedName>
        <fullName evidence="3">DUF4019 domain-containing protein</fullName>
    </recommendedName>
</protein>
<name>A0ABW3VVZ8_9ACTN</name>
<evidence type="ECO:0008006" key="3">
    <source>
        <dbReference type="Google" id="ProtNLM"/>
    </source>
</evidence>
<sequence>MSGTMPRIAVLVALVGVLTAVCVWLAVRGDDAHPAAPRATPVVPVAPAEESDQPVDRRAVGRWREIARAYSAALTDRHGGRQAWLRRLSPLVSRALLASYRDTDVARLPEGSPVRVRPVRFEGRVGPRMVRTIFDTGYELDVRMMLLGGHWEVTSSGQHLSRKRAGPALSGL</sequence>
<gene>
    <name evidence="1" type="ORF">ACFQ3F_00920</name>
</gene>
<dbReference type="RefSeq" id="WP_367920709.1">
    <property type="nucleotide sequence ID" value="NZ_BAABAC010000036.1"/>
</dbReference>
<comment type="caution">
    <text evidence="1">The sequence shown here is derived from an EMBL/GenBank/DDBJ whole genome shotgun (WGS) entry which is preliminary data.</text>
</comment>
<proteinExistence type="predicted"/>
<keyword evidence="2" id="KW-1185">Reference proteome</keyword>
<organism evidence="1 2">
    <name type="scientific">Nocardioides ginsengisoli</name>
    <dbReference type="NCBI Taxonomy" id="363868"/>
    <lineage>
        <taxon>Bacteria</taxon>
        <taxon>Bacillati</taxon>
        <taxon>Actinomycetota</taxon>
        <taxon>Actinomycetes</taxon>
        <taxon>Propionibacteriales</taxon>
        <taxon>Nocardioidaceae</taxon>
        <taxon>Nocardioides</taxon>
    </lineage>
</organism>
<evidence type="ECO:0000313" key="2">
    <source>
        <dbReference type="Proteomes" id="UP001597229"/>
    </source>
</evidence>
<accession>A0ABW3VVZ8</accession>